<evidence type="ECO:0000313" key="1">
    <source>
        <dbReference type="EMBL" id="OIW26159.1"/>
    </source>
</evidence>
<proteinExistence type="predicted"/>
<evidence type="ECO:0000313" key="2">
    <source>
        <dbReference type="Proteomes" id="UP000182658"/>
    </source>
</evidence>
<organism evidence="1 2">
    <name type="scientific">Coniochaeta ligniaria NRRL 30616</name>
    <dbReference type="NCBI Taxonomy" id="1408157"/>
    <lineage>
        <taxon>Eukaryota</taxon>
        <taxon>Fungi</taxon>
        <taxon>Dikarya</taxon>
        <taxon>Ascomycota</taxon>
        <taxon>Pezizomycotina</taxon>
        <taxon>Sordariomycetes</taxon>
        <taxon>Sordariomycetidae</taxon>
        <taxon>Coniochaetales</taxon>
        <taxon>Coniochaetaceae</taxon>
        <taxon>Coniochaeta</taxon>
    </lineage>
</organism>
<dbReference type="InParanoid" id="A0A1J7IEM8"/>
<dbReference type="EMBL" id="KV875101">
    <property type="protein sequence ID" value="OIW26159.1"/>
    <property type="molecule type" value="Genomic_DNA"/>
</dbReference>
<reference evidence="1 2" key="1">
    <citation type="submission" date="2016-10" db="EMBL/GenBank/DDBJ databases">
        <title>Draft genome sequence of Coniochaeta ligniaria NRRL30616, a lignocellulolytic fungus for bioabatement of inhibitors in plant biomass hydrolysates.</title>
        <authorList>
            <consortium name="DOE Joint Genome Institute"/>
            <person name="Jimenez D.J."/>
            <person name="Hector R.E."/>
            <person name="Riley R."/>
            <person name="Sun H."/>
            <person name="Grigoriev I.V."/>
            <person name="Van Elsas J.D."/>
            <person name="Nichols N.N."/>
        </authorList>
    </citation>
    <scope>NUCLEOTIDE SEQUENCE [LARGE SCALE GENOMIC DNA]</scope>
    <source>
        <strain evidence="1 2">NRRL 30616</strain>
    </source>
</reference>
<accession>A0A1J7IEM8</accession>
<keyword evidence="2" id="KW-1185">Reference proteome</keyword>
<dbReference type="AlphaFoldDB" id="A0A1J7IEM8"/>
<dbReference type="Proteomes" id="UP000182658">
    <property type="component" value="Unassembled WGS sequence"/>
</dbReference>
<protein>
    <submittedName>
        <fullName evidence="1">Uncharacterized protein</fullName>
    </submittedName>
</protein>
<name>A0A1J7IEM8_9PEZI</name>
<sequence>MISATISASYNMDIAVPALSTPPVLDHTRLESHQSRISRICFANSANSSIGHRSRRAVLTCLLMPNICGPATNPVHELQGYLVDAEYLTRHLDLCRPVTIPSVFVASAASAKCVDCCTFKEVNPEGYRFDGAATAQMIVQSHATTKAGTNHPTLSQAPFLEVEHWRGCC</sequence>
<gene>
    <name evidence="1" type="ORF">CONLIGDRAFT_635904</name>
</gene>